<feature type="compositionally biased region" description="Basic residues" evidence="1">
    <location>
        <begin position="210"/>
        <end position="220"/>
    </location>
</feature>
<dbReference type="AlphaFoldDB" id="A0AAD7CU81"/>
<dbReference type="EMBL" id="JARKIE010000227">
    <property type="protein sequence ID" value="KAJ7664101.1"/>
    <property type="molecule type" value="Genomic_DNA"/>
</dbReference>
<feature type="compositionally biased region" description="Polar residues" evidence="1">
    <location>
        <begin position="896"/>
        <end position="907"/>
    </location>
</feature>
<accession>A0AAD7CU81</accession>
<keyword evidence="4" id="KW-1185">Reference proteome</keyword>
<feature type="region of interest" description="Disordered" evidence="1">
    <location>
        <begin position="1"/>
        <end position="231"/>
    </location>
</feature>
<comment type="caution">
    <text evidence="3">The sequence shown here is derived from an EMBL/GenBank/DDBJ whole genome shotgun (WGS) entry which is preliminary data.</text>
</comment>
<feature type="transmembrane region" description="Helical" evidence="2">
    <location>
        <begin position="452"/>
        <end position="473"/>
    </location>
</feature>
<feature type="transmembrane region" description="Helical" evidence="2">
    <location>
        <begin position="549"/>
        <end position="572"/>
    </location>
</feature>
<feature type="compositionally biased region" description="Low complexity" evidence="1">
    <location>
        <begin position="257"/>
        <end position="282"/>
    </location>
</feature>
<feature type="transmembrane region" description="Helical" evidence="2">
    <location>
        <begin position="323"/>
        <end position="345"/>
    </location>
</feature>
<proteinExistence type="predicted"/>
<feature type="region of interest" description="Disordered" evidence="1">
    <location>
        <begin position="255"/>
        <end position="312"/>
    </location>
</feature>
<evidence type="ECO:0000256" key="1">
    <source>
        <dbReference type="SAM" id="MobiDB-lite"/>
    </source>
</evidence>
<reference evidence="3" key="1">
    <citation type="submission" date="2023-03" db="EMBL/GenBank/DDBJ databases">
        <title>Massive genome expansion in bonnet fungi (Mycena s.s.) driven by repeated elements and novel gene families across ecological guilds.</title>
        <authorList>
            <consortium name="Lawrence Berkeley National Laboratory"/>
            <person name="Harder C.B."/>
            <person name="Miyauchi S."/>
            <person name="Viragh M."/>
            <person name="Kuo A."/>
            <person name="Thoen E."/>
            <person name="Andreopoulos B."/>
            <person name="Lu D."/>
            <person name="Skrede I."/>
            <person name="Drula E."/>
            <person name="Henrissat B."/>
            <person name="Morin E."/>
            <person name="Kohler A."/>
            <person name="Barry K."/>
            <person name="LaButti K."/>
            <person name="Morin E."/>
            <person name="Salamov A."/>
            <person name="Lipzen A."/>
            <person name="Mereny Z."/>
            <person name="Hegedus B."/>
            <person name="Baldrian P."/>
            <person name="Stursova M."/>
            <person name="Weitz H."/>
            <person name="Taylor A."/>
            <person name="Grigoriev I.V."/>
            <person name="Nagy L.G."/>
            <person name="Martin F."/>
            <person name="Kauserud H."/>
        </authorList>
    </citation>
    <scope>NUCLEOTIDE SEQUENCE</scope>
    <source>
        <strain evidence="3">CBHHK067</strain>
    </source>
</reference>
<keyword evidence="2" id="KW-0812">Transmembrane</keyword>
<feature type="transmembrane region" description="Helical" evidence="2">
    <location>
        <begin position="426"/>
        <end position="446"/>
    </location>
</feature>
<organism evidence="3 4">
    <name type="scientific">Mycena rosella</name>
    <name type="common">Pink bonnet</name>
    <name type="synonym">Agaricus rosellus</name>
    <dbReference type="NCBI Taxonomy" id="1033263"/>
    <lineage>
        <taxon>Eukaryota</taxon>
        <taxon>Fungi</taxon>
        <taxon>Dikarya</taxon>
        <taxon>Basidiomycota</taxon>
        <taxon>Agaricomycotina</taxon>
        <taxon>Agaricomycetes</taxon>
        <taxon>Agaricomycetidae</taxon>
        <taxon>Agaricales</taxon>
        <taxon>Marasmiineae</taxon>
        <taxon>Mycenaceae</taxon>
        <taxon>Mycena</taxon>
    </lineage>
</organism>
<protein>
    <submittedName>
        <fullName evidence="3">Uncharacterized protein</fullName>
    </submittedName>
</protein>
<keyword evidence="2" id="KW-1133">Transmembrane helix</keyword>
<keyword evidence="2" id="KW-0472">Membrane</keyword>
<feature type="compositionally biased region" description="Basic and acidic residues" evidence="1">
    <location>
        <begin position="37"/>
        <end position="47"/>
    </location>
</feature>
<evidence type="ECO:0000256" key="2">
    <source>
        <dbReference type="SAM" id="Phobius"/>
    </source>
</evidence>
<feature type="compositionally biased region" description="Basic and acidic residues" evidence="1">
    <location>
        <begin position="64"/>
        <end position="91"/>
    </location>
</feature>
<dbReference type="Proteomes" id="UP001221757">
    <property type="component" value="Unassembled WGS sequence"/>
</dbReference>
<gene>
    <name evidence="3" type="ORF">B0H17DRAFT_1143835</name>
</gene>
<evidence type="ECO:0000313" key="4">
    <source>
        <dbReference type="Proteomes" id="UP001221757"/>
    </source>
</evidence>
<feature type="compositionally biased region" description="Low complexity" evidence="1">
    <location>
        <begin position="871"/>
        <end position="883"/>
    </location>
</feature>
<evidence type="ECO:0000313" key="3">
    <source>
        <dbReference type="EMBL" id="KAJ7664101.1"/>
    </source>
</evidence>
<feature type="region of interest" description="Disordered" evidence="1">
    <location>
        <begin position="839"/>
        <end position="907"/>
    </location>
</feature>
<name>A0AAD7CU81_MYCRO</name>
<feature type="transmembrane region" description="Helical" evidence="2">
    <location>
        <begin position="502"/>
        <end position="529"/>
    </location>
</feature>
<sequence>MSSRASPQLPAGLSDVDQTITGTPRAARAPNAPPPLDEMRGSEDVLRAPEGVSRQSFYAFSDNVEPRESHSATHPRSDLASRGSLDDDRRSPGPGGPHFNLEPARGRSRHARRNPSPAYRLRSPHQPERVLRSRPLSGPAPDTDVQTQPDRPRGRFSAPSLSPPRIIPRATRPSSRPPQGPTLIRQPDPYAQRTRAPSPILRGGPSRRASSSRHRPRPHSQHYFNDPYGVHSDPAYGANPYSSYPYSTVPPPPVIIIPPQVTSPESAPAQPSPPGSSNSNPGRGRRASRSHYPFTPPPPSLPSPVSSHRHTRRPSWHNRLTRLLLSTVLFIFVQIPRQIYLLLLLRLPSLYFSRVTRLFEDANLSLPDIRRMAVANADQWKDGTPGALITTWIPDDAAVSPSLLNFRHSWEGFIDSLLREWKTQNIVSALMLSAILTMLQIDAAAADPIARTTALLSLISALMSLLFGSMYIIRFGTMRKMYKAASWAEEAQKGRTSILWNVWILLAIPAVWLAWSIILFVTCIMAFTWRTGAADDPVDTALSHTTARGLRIGVSAVLAVAVVYLFLIVRTFRKYGDVMDRKWNEKVVNWAREGRYAQIGAYDGAWRSSLEGRDGGSRNRWYSRRPSTPPYSRYPAAAHSWRGYDAPSSFVAERTRDVSPLVPTFDGPFAPPPVPTAAPFDRPFVQTALLTPFTAIKIMDLRSRFSRVCPFPALDLQERDILLADWRRFTGELEDVWDGGSTDAPPFPIDPGGVFGTRERAAGIIHLWNCKFFRVRSTEAVLCLEQPPGYAVYLLNRSPDAPDTSTLFGPLPDELQGISIIHLVERPDGEQMSVQYKIGPGRAAHGNGGSDSPAAGAVLGQSEPLPPSPPLSSRARLSTRPTRVSTPPYLRGASLLISQSRSDLPAA</sequence>